<dbReference type="EMBL" id="MU154148">
    <property type="protein sequence ID" value="KAF9439485.1"/>
    <property type="molecule type" value="Genomic_DNA"/>
</dbReference>
<dbReference type="AlphaFoldDB" id="A0A9P5WWI3"/>
<gene>
    <name evidence="1" type="ORF">P691DRAFT_769616</name>
</gene>
<protein>
    <submittedName>
        <fullName evidence="1">Uncharacterized protein</fullName>
    </submittedName>
</protein>
<organism evidence="1 2">
    <name type="scientific">Macrolepiota fuliginosa MF-IS2</name>
    <dbReference type="NCBI Taxonomy" id="1400762"/>
    <lineage>
        <taxon>Eukaryota</taxon>
        <taxon>Fungi</taxon>
        <taxon>Dikarya</taxon>
        <taxon>Basidiomycota</taxon>
        <taxon>Agaricomycotina</taxon>
        <taxon>Agaricomycetes</taxon>
        <taxon>Agaricomycetidae</taxon>
        <taxon>Agaricales</taxon>
        <taxon>Agaricineae</taxon>
        <taxon>Agaricaceae</taxon>
        <taxon>Macrolepiota</taxon>
    </lineage>
</organism>
<name>A0A9P5WWI3_9AGAR</name>
<evidence type="ECO:0000313" key="1">
    <source>
        <dbReference type="EMBL" id="KAF9439485.1"/>
    </source>
</evidence>
<comment type="caution">
    <text evidence="1">The sequence shown here is derived from an EMBL/GenBank/DDBJ whole genome shotgun (WGS) entry which is preliminary data.</text>
</comment>
<keyword evidence="2" id="KW-1185">Reference proteome</keyword>
<proteinExistence type="predicted"/>
<sequence length="51" mass="5965">MLFPPDHLIQLQTYSLIRAQSVSEWDQALLSKVPVEYPDIEPYDFSDPQEN</sequence>
<evidence type="ECO:0000313" key="2">
    <source>
        <dbReference type="Proteomes" id="UP000807342"/>
    </source>
</evidence>
<accession>A0A9P5WWI3</accession>
<reference evidence="1" key="1">
    <citation type="submission" date="2020-11" db="EMBL/GenBank/DDBJ databases">
        <authorList>
            <consortium name="DOE Joint Genome Institute"/>
            <person name="Ahrendt S."/>
            <person name="Riley R."/>
            <person name="Andreopoulos W."/>
            <person name="Labutti K."/>
            <person name="Pangilinan J."/>
            <person name="Ruiz-Duenas F.J."/>
            <person name="Barrasa J.M."/>
            <person name="Sanchez-Garcia M."/>
            <person name="Camarero S."/>
            <person name="Miyauchi S."/>
            <person name="Serrano A."/>
            <person name="Linde D."/>
            <person name="Babiker R."/>
            <person name="Drula E."/>
            <person name="Ayuso-Fernandez I."/>
            <person name="Pacheco R."/>
            <person name="Padilla G."/>
            <person name="Ferreira P."/>
            <person name="Barriuso J."/>
            <person name="Kellner H."/>
            <person name="Castanera R."/>
            <person name="Alfaro M."/>
            <person name="Ramirez L."/>
            <person name="Pisabarro A.G."/>
            <person name="Kuo A."/>
            <person name="Tritt A."/>
            <person name="Lipzen A."/>
            <person name="He G."/>
            <person name="Yan M."/>
            <person name="Ng V."/>
            <person name="Cullen D."/>
            <person name="Martin F."/>
            <person name="Rosso M.-N."/>
            <person name="Henrissat B."/>
            <person name="Hibbett D."/>
            <person name="Martinez A.T."/>
            <person name="Grigoriev I.V."/>
        </authorList>
    </citation>
    <scope>NUCLEOTIDE SEQUENCE</scope>
    <source>
        <strain evidence="1">MF-IS2</strain>
    </source>
</reference>
<dbReference type="Proteomes" id="UP000807342">
    <property type="component" value="Unassembled WGS sequence"/>
</dbReference>